<keyword evidence="1 4" id="KW-0560">Oxidoreductase</keyword>
<name>F2JVN6_MARM1</name>
<dbReference type="AlphaFoldDB" id="F2JVN6"/>
<dbReference type="EMBL" id="CP002583">
    <property type="protein sequence ID" value="ADZ90580.1"/>
    <property type="molecule type" value="Genomic_DNA"/>
</dbReference>
<dbReference type="eggNOG" id="COG0111">
    <property type="taxonomic scope" value="Bacteria"/>
</dbReference>
<dbReference type="OrthoDB" id="9787219at2"/>
<dbReference type="PATRIC" id="fig|717774.3.peg.1355"/>
<dbReference type="InterPro" id="IPR006140">
    <property type="entry name" value="D-isomer_DH_NAD-bd"/>
</dbReference>
<dbReference type="SUPFAM" id="SSF51735">
    <property type="entry name" value="NAD(P)-binding Rossmann-fold domains"/>
    <property type="match status" value="1"/>
</dbReference>
<dbReference type="RefSeq" id="WP_013660485.1">
    <property type="nucleotide sequence ID" value="NC_015276.1"/>
</dbReference>
<dbReference type="EC" id="1.1.1.79" evidence="4"/>
<accession>F2JVN6</accession>
<evidence type="ECO:0000313" key="4">
    <source>
        <dbReference type="EMBL" id="ADZ90580.1"/>
    </source>
</evidence>
<organism evidence="4 5">
    <name type="scientific">Marinomonas mediterranea (strain ATCC 700492 / JCM 21426 / NBRC 103028 / MMB-1)</name>
    <dbReference type="NCBI Taxonomy" id="717774"/>
    <lineage>
        <taxon>Bacteria</taxon>
        <taxon>Pseudomonadati</taxon>
        <taxon>Pseudomonadota</taxon>
        <taxon>Gammaproteobacteria</taxon>
        <taxon>Oceanospirillales</taxon>
        <taxon>Oceanospirillaceae</taxon>
        <taxon>Marinomonas</taxon>
    </lineage>
</organism>
<evidence type="ECO:0000259" key="3">
    <source>
        <dbReference type="Pfam" id="PF02826"/>
    </source>
</evidence>
<reference evidence="4 5" key="1">
    <citation type="journal article" date="2012" name="Stand. Genomic Sci.">
        <title>Complete genome sequence of the melanogenic marine bacterium Marinomonas mediterranea type strain (MMB-1(T)).</title>
        <authorList>
            <person name="Lucas-Elio P."/>
            <person name="Goodwin L."/>
            <person name="Woyke T."/>
            <person name="Pitluck S."/>
            <person name="Nolan M."/>
            <person name="Kyrpides N.C."/>
            <person name="Detter J.C."/>
            <person name="Copeland A."/>
            <person name="Teshima H."/>
            <person name="Bruce D."/>
            <person name="Detter C."/>
            <person name="Tapia R."/>
            <person name="Han S."/>
            <person name="Land M.L."/>
            <person name="Ivanova N."/>
            <person name="Mikhailova N."/>
            <person name="Johnston A.W."/>
            <person name="Sanchez-Amat A."/>
        </authorList>
    </citation>
    <scope>NUCLEOTIDE SEQUENCE [LARGE SCALE GENOMIC DNA]</scope>
    <source>
        <strain evidence="5">ATCC 700492 / JCM 21426 / NBRC 103028 / MMB-1</strain>
    </source>
</reference>
<feature type="domain" description="D-isomer specific 2-hydroxyacid dehydrogenase NAD-binding" evidence="3">
    <location>
        <begin position="108"/>
        <end position="279"/>
    </location>
</feature>
<evidence type="ECO:0000256" key="1">
    <source>
        <dbReference type="ARBA" id="ARBA00023002"/>
    </source>
</evidence>
<keyword evidence="2" id="KW-0520">NAD</keyword>
<dbReference type="PANTHER" id="PTHR43333">
    <property type="entry name" value="2-HACID_DH_C DOMAIN-CONTAINING PROTEIN"/>
    <property type="match status" value="1"/>
</dbReference>
<dbReference type="GO" id="GO:0051287">
    <property type="term" value="F:NAD binding"/>
    <property type="evidence" value="ECO:0007669"/>
    <property type="project" value="InterPro"/>
</dbReference>
<protein>
    <submittedName>
        <fullName evidence="4">Glyoxylate reductase (NADP(+))</fullName>
        <ecNumber evidence="4">1.1.1.79</ecNumber>
    </submittedName>
</protein>
<gene>
    <name evidence="4" type="ordered locus">Marme_1307</name>
</gene>
<dbReference type="InterPro" id="IPR036291">
    <property type="entry name" value="NAD(P)-bd_dom_sf"/>
</dbReference>
<dbReference type="Proteomes" id="UP000001062">
    <property type="component" value="Chromosome"/>
</dbReference>
<dbReference type="Gene3D" id="3.40.50.720">
    <property type="entry name" value="NAD(P)-binding Rossmann-like Domain"/>
    <property type="match status" value="2"/>
</dbReference>
<dbReference type="HOGENOM" id="CLU_019796_1_0_6"/>
<evidence type="ECO:0000256" key="2">
    <source>
        <dbReference type="ARBA" id="ARBA00023027"/>
    </source>
</evidence>
<evidence type="ECO:0000313" key="5">
    <source>
        <dbReference type="Proteomes" id="UP000001062"/>
    </source>
</evidence>
<dbReference type="GO" id="GO:0030267">
    <property type="term" value="F:glyoxylate reductase (NADPH) activity"/>
    <property type="evidence" value="ECO:0007669"/>
    <property type="project" value="UniProtKB-EC"/>
</dbReference>
<dbReference type="KEGG" id="mme:Marme_1307"/>
<keyword evidence="5" id="KW-1185">Reference proteome</keyword>
<dbReference type="STRING" id="717774.Marme_1307"/>
<dbReference type="PANTHER" id="PTHR43333:SF1">
    <property type="entry name" value="D-ISOMER SPECIFIC 2-HYDROXYACID DEHYDROGENASE NAD-BINDING DOMAIN-CONTAINING PROTEIN"/>
    <property type="match status" value="1"/>
</dbReference>
<proteinExistence type="predicted"/>
<sequence>MKSPIPFCSRLTSNEQLLWIDKLSNLLPEETIRPCSELSDLERHAADFAIVANPDPKELLTLPNLIWVQSVWAGVERMLEELPNVSFNIARMVDPNLSKTMSEAVLSWVLYLHRDMPAYLKQQQKAEWHQHFVAQPEEVQIGVLGLGELGQVCAKRLKGNYFRVSGWSRSQKELEGIECYSGEEGLDSILSQSDIIVILLPSTPSTKELINLETVKKMKPGAQIINFGRGPIIDEDALLYGLNTGLIKHAVLDVFNREPLPRSHAFWTYPSITVLPHISAPTNPDTASVIVANNIRAYRNLNMLPECVDVKKGY</sequence>
<dbReference type="Pfam" id="PF02826">
    <property type="entry name" value="2-Hacid_dh_C"/>
    <property type="match status" value="1"/>
</dbReference>
<dbReference type="CDD" id="cd12164">
    <property type="entry name" value="GDH_like_2"/>
    <property type="match status" value="1"/>
</dbReference>